<dbReference type="Proteomes" id="UP000248926">
    <property type="component" value="Unassembled WGS sequence"/>
</dbReference>
<sequence length="226" mass="24164">MSDDLHFSSNYRDLSQQYGTGSGFQFEFYCQSCSDTWRSPFAPYRSGQASGWVREIGNFASNLLGGLGNGLDNAVEGLAKAGWGGSRDEAFKEAIAAAQAHFHRCARCHNYVCDRCWSTDSGLCQTCAPDLSTQVQAARHQGKLEAAMENAREYGKGQAGQVDVATAKQLVCPQCGCEARGGKFCPDCGFRLAAPDECSGCHAKLPAGSRFCPECGERTGASLAKA</sequence>
<evidence type="ECO:0000313" key="3">
    <source>
        <dbReference type="Proteomes" id="UP000248926"/>
    </source>
</evidence>
<evidence type="ECO:0000259" key="1">
    <source>
        <dbReference type="Pfam" id="PF12773"/>
    </source>
</evidence>
<comment type="caution">
    <text evidence="2">The sequence shown here is derived from an EMBL/GenBank/DDBJ whole genome shotgun (WGS) entry which is preliminary data.</text>
</comment>
<feature type="domain" description="DZANK-type" evidence="1">
    <location>
        <begin position="172"/>
        <end position="216"/>
    </location>
</feature>
<dbReference type="RefSeq" id="WP_111981458.1">
    <property type="nucleotide sequence ID" value="NZ_NFZS01000001.1"/>
</dbReference>
<reference evidence="2 3" key="1">
    <citation type="journal article" date="2018" name="Genet. Mol. Biol.">
        <title>The genome sequence of Dyella jiangningensis FCAV SCS01 from a lignocellulose-decomposing microbial consortium metagenome reveals potential for biotechnological applications.</title>
        <authorList>
            <person name="Desiderato J.G."/>
            <person name="Alvarenga D.O."/>
            <person name="Constancio M.T.L."/>
            <person name="Alves L.M.C."/>
            <person name="Varani A.M."/>
        </authorList>
    </citation>
    <scope>NUCLEOTIDE SEQUENCE [LARGE SCALE GENOMIC DNA]</scope>
    <source>
        <strain evidence="2 3">FCAV SCS01</strain>
    </source>
</reference>
<name>A0A328P729_9GAMM</name>
<organism evidence="2 3">
    <name type="scientific">Dyella jiangningensis</name>
    <dbReference type="NCBI Taxonomy" id="1379159"/>
    <lineage>
        <taxon>Bacteria</taxon>
        <taxon>Pseudomonadati</taxon>
        <taxon>Pseudomonadota</taxon>
        <taxon>Gammaproteobacteria</taxon>
        <taxon>Lysobacterales</taxon>
        <taxon>Rhodanobacteraceae</taxon>
        <taxon>Dyella</taxon>
    </lineage>
</organism>
<keyword evidence="3" id="KW-1185">Reference proteome</keyword>
<gene>
    <name evidence="2" type="ORF">CA260_06010</name>
</gene>
<dbReference type="AlphaFoldDB" id="A0A328P729"/>
<proteinExistence type="predicted"/>
<protein>
    <recommendedName>
        <fullName evidence="1">DZANK-type domain-containing protein</fullName>
    </recommendedName>
</protein>
<dbReference type="Pfam" id="PF12773">
    <property type="entry name" value="DZR"/>
    <property type="match status" value="1"/>
</dbReference>
<dbReference type="EMBL" id="NFZS01000001">
    <property type="protein sequence ID" value="RAO77430.1"/>
    <property type="molecule type" value="Genomic_DNA"/>
</dbReference>
<dbReference type="OrthoDB" id="1178869at2"/>
<evidence type="ECO:0000313" key="2">
    <source>
        <dbReference type="EMBL" id="RAO77430.1"/>
    </source>
</evidence>
<dbReference type="InterPro" id="IPR025874">
    <property type="entry name" value="DZR"/>
</dbReference>
<accession>A0A328P729</accession>